<comment type="caution">
    <text evidence="2">The sequence shown here is derived from an EMBL/GenBank/DDBJ whole genome shotgun (WGS) entry which is preliminary data.</text>
</comment>
<dbReference type="Gene3D" id="1.10.510.10">
    <property type="entry name" value="Transferase(Phosphotransferase) domain 1"/>
    <property type="match status" value="1"/>
</dbReference>
<reference evidence="2 3" key="1">
    <citation type="submission" date="2021-02" db="EMBL/GenBank/DDBJ databases">
        <title>Variation within the Batrachochytrium salamandrivorans European outbreak.</title>
        <authorList>
            <person name="Kelly M."/>
            <person name="Pasmans F."/>
            <person name="Shea T.P."/>
            <person name="Munoz J.F."/>
            <person name="Carranza S."/>
            <person name="Cuomo C.A."/>
            <person name="Martel A."/>
        </authorList>
    </citation>
    <scope>NUCLEOTIDE SEQUENCE [LARGE SCALE GENOMIC DNA]</scope>
    <source>
        <strain evidence="2 3">AMFP18/2</strain>
    </source>
</reference>
<feature type="domain" description="Protein kinase" evidence="1">
    <location>
        <begin position="157"/>
        <end position="420"/>
    </location>
</feature>
<sequence>MSTDIIHQIHDPIVSTFHNENVEQLLPSSPAKRRLAMPDCEQFSMELRSKRSRRPGVAPKAARYAATSLHALNTQIHAKPFAASGSIATPPTVTDTPCLPTVMATITPTTSPNTATLAVPSAPSEKKEDALVPNSARTLSSQTSHTLVPSDNGKRRWNLLQSLGKGGCGDVFLAQEVGLEGHGEYVALKIVKDKRQFLAELHTMKLLNTHRLGRGYTPKLIAACKKRRALVMDCHSESVATRFEQCNFKFSLKTVLMLTLNMMALSRDFYERTGQAHVDLKPSNFCTSRDGKRLILIDFGYSTHPTVCLPGQTGTPLFMSWSIQTLGATFPTWQDDLESLGYVIMFFLGGGKRGVPWGNLQTHRDLALAKNDTTIHAFCTSLLGTEYEPLAQPLATYLFVTRDRLRPFSMADFDALYQMFENVLAYCGLINDGYYDWCFAPSHANDIARRHALPLSTLSPSTDQGMSQHIPPPEYQQKGMAKYQHQCYEQEQHQYQQHGVVQQKYSTQQHVTLPPFSIGMPQSMPTHYQPTEQAQAQPHACAGTREYTHTKTRSATLAQRQQQMQFQLHRLAIQPQPQRHLQHPK</sequence>
<organism evidence="2 3">
    <name type="scientific">Batrachochytrium salamandrivorans</name>
    <dbReference type="NCBI Taxonomy" id="1357716"/>
    <lineage>
        <taxon>Eukaryota</taxon>
        <taxon>Fungi</taxon>
        <taxon>Fungi incertae sedis</taxon>
        <taxon>Chytridiomycota</taxon>
        <taxon>Chytridiomycota incertae sedis</taxon>
        <taxon>Chytridiomycetes</taxon>
        <taxon>Rhizophydiales</taxon>
        <taxon>Rhizophydiales incertae sedis</taxon>
        <taxon>Batrachochytrium</taxon>
    </lineage>
</organism>
<dbReference type="PROSITE" id="PS50011">
    <property type="entry name" value="PROTEIN_KINASE_DOM"/>
    <property type="match status" value="1"/>
</dbReference>
<dbReference type="PANTHER" id="PTHR11909">
    <property type="entry name" value="CASEIN KINASE-RELATED"/>
    <property type="match status" value="1"/>
</dbReference>
<name>A0ABQ8FNW1_9FUNG</name>
<evidence type="ECO:0000313" key="2">
    <source>
        <dbReference type="EMBL" id="KAH6601532.1"/>
    </source>
</evidence>
<dbReference type="SUPFAM" id="SSF56112">
    <property type="entry name" value="Protein kinase-like (PK-like)"/>
    <property type="match status" value="1"/>
</dbReference>
<gene>
    <name evidence="2" type="ORF">BASA50_001570</name>
</gene>
<dbReference type="InterPro" id="IPR050235">
    <property type="entry name" value="CK1_Ser-Thr_kinase"/>
</dbReference>
<proteinExistence type="predicted"/>
<evidence type="ECO:0000313" key="3">
    <source>
        <dbReference type="Proteomes" id="UP001648503"/>
    </source>
</evidence>
<accession>A0ABQ8FNW1</accession>
<dbReference type="EMBL" id="JAFCIX010000004">
    <property type="protein sequence ID" value="KAH6601532.1"/>
    <property type="molecule type" value="Genomic_DNA"/>
</dbReference>
<dbReference type="Pfam" id="PF00069">
    <property type="entry name" value="Pkinase"/>
    <property type="match status" value="1"/>
</dbReference>
<dbReference type="Proteomes" id="UP001648503">
    <property type="component" value="Unassembled WGS sequence"/>
</dbReference>
<dbReference type="InterPro" id="IPR011009">
    <property type="entry name" value="Kinase-like_dom_sf"/>
</dbReference>
<dbReference type="SMART" id="SM00220">
    <property type="entry name" value="S_TKc"/>
    <property type="match status" value="1"/>
</dbReference>
<evidence type="ECO:0000259" key="1">
    <source>
        <dbReference type="PROSITE" id="PS50011"/>
    </source>
</evidence>
<keyword evidence="3" id="KW-1185">Reference proteome</keyword>
<protein>
    <recommendedName>
        <fullName evidence="1">Protein kinase domain-containing protein</fullName>
    </recommendedName>
</protein>
<dbReference type="InterPro" id="IPR000719">
    <property type="entry name" value="Prot_kinase_dom"/>
</dbReference>